<name>A0A1E1LZV7_RHYSE</name>
<feature type="domain" description="Heterokaryon incompatibility" evidence="1">
    <location>
        <begin position="31"/>
        <end position="139"/>
    </location>
</feature>
<evidence type="ECO:0000259" key="1">
    <source>
        <dbReference type="Pfam" id="PF06985"/>
    </source>
</evidence>
<dbReference type="InterPro" id="IPR010730">
    <property type="entry name" value="HET"/>
</dbReference>
<evidence type="ECO:0000313" key="3">
    <source>
        <dbReference type="Proteomes" id="UP000177625"/>
    </source>
</evidence>
<dbReference type="PANTHER" id="PTHR24148">
    <property type="entry name" value="ANKYRIN REPEAT DOMAIN-CONTAINING PROTEIN 39 HOMOLOG-RELATED"/>
    <property type="match status" value="1"/>
</dbReference>
<accession>A0A1E1LZV7</accession>
<dbReference type="InterPro" id="IPR052895">
    <property type="entry name" value="HetReg/Transcr_Mod"/>
</dbReference>
<dbReference type="EMBL" id="FJVC01000092">
    <property type="protein sequence ID" value="CZT42403.1"/>
    <property type="molecule type" value="Genomic_DNA"/>
</dbReference>
<reference evidence="3" key="1">
    <citation type="submission" date="2016-03" db="EMBL/GenBank/DDBJ databases">
        <authorList>
            <person name="Guldener U."/>
        </authorList>
    </citation>
    <scope>NUCLEOTIDE SEQUENCE [LARGE SCALE GENOMIC DNA]</scope>
</reference>
<proteinExistence type="predicted"/>
<gene>
    <name evidence="2" type="ORF">RSE6_02303</name>
</gene>
<protein>
    <recommendedName>
        <fullName evidence="1">Heterokaryon incompatibility domain-containing protein</fullName>
    </recommendedName>
</protein>
<keyword evidence="3" id="KW-1185">Reference proteome</keyword>
<organism evidence="2 3">
    <name type="scientific">Rhynchosporium secalis</name>
    <name type="common">Barley scald fungus</name>
    <dbReference type="NCBI Taxonomy" id="38038"/>
    <lineage>
        <taxon>Eukaryota</taxon>
        <taxon>Fungi</taxon>
        <taxon>Dikarya</taxon>
        <taxon>Ascomycota</taxon>
        <taxon>Pezizomycotina</taxon>
        <taxon>Leotiomycetes</taxon>
        <taxon>Helotiales</taxon>
        <taxon>Ploettnerulaceae</taxon>
        <taxon>Rhynchosporium</taxon>
    </lineage>
</organism>
<evidence type="ECO:0000313" key="2">
    <source>
        <dbReference type="EMBL" id="CZT42403.1"/>
    </source>
</evidence>
<dbReference type="Proteomes" id="UP000177625">
    <property type="component" value="Unassembled WGS sequence"/>
</dbReference>
<dbReference type="Pfam" id="PF06985">
    <property type="entry name" value="HET"/>
    <property type="match status" value="1"/>
</dbReference>
<dbReference type="AlphaFoldDB" id="A0A1E1LZV7"/>
<dbReference type="PANTHER" id="PTHR24148:SF64">
    <property type="entry name" value="HETEROKARYON INCOMPATIBILITY DOMAIN-CONTAINING PROTEIN"/>
    <property type="match status" value="1"/>
</dbReference>
<sequence length="184" mass="21093">MASYPEILYPYEGLPAGTLFRVFELLSGSDDNPISVTQMQRIYTNAKAVLIWVGPDSDHHQARIAIDSIFIISEFLCQNLRIPSSDLGSVDNLYQEIMAKANSLLPVPNECEFSTEAMWKSLVWFYKYPYFTRVWAIQEVNANKERLLYCGYEKVSWDRVSLVACYIIMETAFSKAFGFSDAYC</sequence>